<dbReference type="InterPro" id="IPR013525">
    <property type="entry name" value="ABC2_TM"/>
</dbReference>
<evidence type="ECO:0000256" key="5">
    <source>
        <dbReference type="SAM" id="Phobius"/>
    </source>
</evidence>
<organism evidence="7 8">
    <name type="scientific">Ornithinibacillus halotolerans</name>
    <dbReference type="NCBI Taxonomy" id="1274357"/>
    <lineage>
        <taxon>Bacteria</taxon>
        <taxon>Bacillati</taxon>
        <taxon>Bacillota</taxon>
        <taxon>Bacilli</taxon>
        <taxon>Bacillales</taxon>
        <taxon>Bacillaceae</taxon>
        <taxon>Ornithinibacillus</taxon>
    </lineage>
</organism>
<feature type="transmembrane region" description="Helical" evidence="5">
    <location>
        <begin position="200"/>
        <end position="219"/>
    </location>
</feature>
<keyword evidence="4 5" id="KW-0472">Membrane</keyword>
<evidence type="ECO:0000313" key="8">
    <source>
        <dbReference type="Proteomes" id="UP000613512"/>
    </source>
</evidence>
<keyword evidence="3 5" id="KW-1133">Transmembrane helix</keyword>
<evidence type="ECO:0000256" key="2">
    <source>
        <dbReference type="ARBA" id="ARBA00022692"/>
    </source>
</evidence>
<reference evidence="7" key="2">
    <citation type="submission" date="2020-09" db="EMBL/GenBank/DDBJ databases">
        <authorList>
            <person name="Sun Q."/>
            <person name="Zhou Y."/>
        </authorList>
    </citation>
    <scope>NUCLEOTIDE SEQUENCE</scope>
    <source>
        <strain evidence="7">CGMCC 1.12408</strain>
    </source>
</reference>
<gene>
    <name evidence="7" type="ORF">GCM10008025_31640</name>
</gene>
<feature type="domain" description="ABC-2 type transporter transmembrane" evidence="6">
    <location>
        <begin position="20"/>
        <end position="346"/>
    </location>
</feature>
<sequence length="372" mass="43079">MINLLYTRLLLWKRRTLNLLIWLLLPTVGTFLFITSATTLQEDARVPIAIVLEEESNLANELLQELVTSEMIHVMEMTEEEAVHELKQHDVDSVFIIEKGFENNILNGRRNNVLTSYRTDLSFAYSPVKEMIVSLVQEKSVRAKAALFLQREFEGTLTFEEIVNRSKQIQLEENLLNTDFVYSNTVESTETPSLLNWNTWGIWAVLSLLSTLFLMDWIIRERELAVSTRFSFLKMTRTSYFARTLFLYIGLFFLFDLISIVVFSVFLNESISTRFILELISFRIMVSLLSFGIAQFFKRLSFYYSFSILITLMLLILSGVIVPIEGFIPKQPLLEYLNPLHAFVSGEITIVWLLISLLTVMLAFIRKEIANA</sequence>
<keyword evidence="2 5" id="KW-0812">Transmembrane</keyword>
<dbReference type="Pfam" id="PF12698">
    <property type="entry name" value="ABC2_membrane_3"/>
    <property type="match status" value="1"/>
</dbReference>
<proteinExistence type="predicted"/>
<feature type="transmembrane region" description="Helical" evidence="5">
    <location>
        <begin position="301"/>
        <end position="322"/>
    </location>
</feature>
<feature type="transmembrane region" description="Helical" evidence="5">
    <location>
        <begin position="342"/>
        <end position="365"/>
    </location>
</feature>
<dbReference type="EMBL" id="BMEY01000019">
    <property type="protein sequence ID" value="GGA86398.1"/>
    <property type="molecule type" value="Genomic_DNA"/>
</dbReference>
<evidence type="ECO:0000313" key="7">
    <source>
        <dbReference type="EMBL" id="GGA86398.1"/>
    </source>
</evidence>
<comment type="caution">
    <text evidence="7">The sequence shown here is derived from an EMBL/GenBank/DDBJ whole genome shotgun (WGS) entry which is preliminary data.</text>
</comment>
<evidence type="ECO:0000256" key="1">
    <source>
        <dbReference type="ARBA" id="ARBA00004141"/>
    </source>
</evidence>
<dbReference type="Proteomes" id="UP000613512">
    <property type="component" value="Unassembled WGS sequence"/>
</dbReference>
<evidence type="ECO:0000256" key="4">
    <source>
        <dbReference type="ARBA" id="ARBA00023136"/>
    </source>
</evidence>
<dbReference type="AlphaFoldDB" id="A0A916WCR2"/>
<feature type="transmembrane region" description="Helical" evidence="5">
    <location>
        <begin position="275"/>
        <end position="294"/>
    </location>
</feature>
<feature type="transmembrane region" description="Helical" evidence="5">
    <location>
        <begin position="240"/>
        <end position="263"/>
    </location>
</feature>
<evidence type="ECO:0000256" key="3">
    <source>
        <dbReference type="ARBA" id="ARBA00022989"/>
    </source>
</evidence>
<dbReference type="GO" id="GO:0140359">
    <property type="term" value="F:ABC-type transporter activity"/>
    <property type="evidence" value="ECO:0007669"/>
    <property type="project" value="InterPro"/>
</dbReference>
<dbReference type="Gene3D" id="3.40.1710.10">
    <property type="entry name" value="abc type-2 transporter like domain"/>
    <property type="match status" value="1"/>
</dbReference>
<evidence type="ECO:0000259" key="6">
    <source>
        <dbReference type="Pfam" id="PF12698"/>
    </source>
</evidence>
<comment type="subcellular location">
    <subcellularLocation>
        <location evidence="1">Membrane</location>
        <topology evidence="1">Multi-pass membrane protein</topology>
    </subcellularLocation>
</comment>
<dbReference type="RefSeq" id="WP_188385653.1">
    <property type="nucleotide sequence ID" value="NZ_BMEY01000019.1"/>
</dbReference>
<dbReference type="GO" id="GO:0016020">
    <property type="term" value="C:membrane"/>
    <property type="evidence" value="ECO:0007669"/>
    <property type="project" value="UniProtKB-SubCell"/>
</dbReference>
<reference evidence="7" key="1">
    <citation type="journal article" date="2014" name="Int. J. Syst. Evol. Microbiol.">
        <title>Complete genome sequence of Corynebacterium casei LMG S-19264T (=DSM 44701T), isolated from a smear-ripened cheese.</title>
        <authorList>
            <consortium name="US DOE Joint Genome Institute (JGI-PGF)"/>
            <person name="Walter F."/>
            <person name="Albersmeier A."/>
            <person name="Kalinowski J."/>
            <person name="Ruckert C."/>
        </authorList>
    </citation>
    <scope>NUCLEOTIDE SEQUENCE</scope>
    <source>
        <strain evidence="7">CGMCC 1.12408</strain>
    </source>
</reference>
<name>A0A916WCR2_9BACI</name>
<keyword evidence="8" id="KW-1185">Reference proteome</keyword>
<accession>A0A916WCR2</accession>
<protein>
    <recommendedName>
        <fullName evidence="6">ABC-2 type transporter transmembrane domain-containing protein</fullName>
    </recommendedName>
</protein>
<feature type="transmembrane region" description="Helical" evidence="5">
    <location>
        <begin position="20"/>
        <end position="40"/>
    </location>
</feature>